<reference evidence="1" key="1">
    <citation type="journal article" date="2014" name="Front. Microbiol.">
        <title>High frequency of phylogenetically diverse reductive dehalogenase-homologous genes in deep subseafloor sedimentary metagenomes.</title>
        <authorList>
            <person name="Kawai M."/>
            <person name="Futagami T."/>
            <person name="Toyoda A."/>
            <person name="Takaki Y."/>
            <person name="Nishi S."/>
            <person name="Hori S."/>
            <person name="Arai W."/>
            <person name="Tsubouchi T."/>
            <person name="Morono Y."/>
            <person name="Uchiyama I."/>
            <person name="Ito T."/>
            <person name="Fujiyama A."/>
            <person name="Inagaki F."/>
            <person name="Takami H."/>
        </authorList>
    </citation>
    <scope>NUCLEOTIDE SEQUENCE</scope>
    <source>
        <strain evidence="1">Expedition CK06-06</strain>
    </source>
</reference>
<protein>
    <submittedName>
        <fullName evidence="1">Uncharacterized protein</fullName>
    </submittedName>
</protein>
<name>X0XI99_9ZZZZ</name>
<gene>
    <name evidence="1" type="ORF">S01H1_70800</name>
</gene>
<organism evidence="1">
    <name type="scientific">marine sediment metagenome</name>
    <dbReference type="NCBI Taxonomy" id="412755"/>
    <lineage>
        <taxon>unclassified sequences</taxon>
        <taxon>metagenomes</taxon>
        <taxon>ecological metagenomes</taxon>
    </lineage>
</organism>
<proteinExistence type="predicted"/>
<accession>X0XI99</accession>
<dbReference type="AlphaFoldDB" id="X0XI99"/>
<sequence>MKVAFEAMIKEINNKSLVCGEKATRITLEFDSSKHTQILNDLNTLHVADKPAMVVIMDKGEK</sequence>
<dbReference type="EMBL" id="BARS01047102">
    <property type="protein sequence ID" value="GAG36383.1"/>
    <property type="molecule type" value="Genomic_DNA"/>
</dbReference>
<evidence type="ECO:0000313" key="1">
    <source>
        <dbReference type="EMBL" id="GAG36383.1"/>
    </source>
</evidence>
<comment type="caution">
    <text evidence="1">The sequence shown here is derived from an EMBL/GenBank/DDBJ whole genome shotgun (WGS) entry which is preliminary data.</text>
</comment>